<evidence type="ECO:0000256" key="9">
    <source>
        <dbReference type="ARBA" id="ARBA00030321"/>
    </source>
</evidence>
<sequence>MLQNVVEYLIENPDVKEKVKEGSASLVGLTKMEQKAVIDSFEDEPSVVGPLQYW</sequence>
<protein>
    <recommendedName>
        <fullName evidence="8">ComX pheromone</fullName>
    </recommendedName>
    <alternativeName>
        <fullName evidence="9">Competence pheromone</fullName>
    </alternativeName>
</protein>
<dbReference type="RefSeq" id="WP_092332589.1">
    <property type="nucleotide sequence ID" value="NZ_FNCP01000008.1"/>
</dbReference>
<dbReference type="GO" id="GO:0030420">
    <property type="term" value="P:establishment of competence for transformation"/>
    <property type="evidence" value="ECO:0007669"/>
    <property type="project" value="UniProtKB-KW"/>
</dbReference>
<evidence type="ECO:0000256" key="4">
    <source>
        <dbReference type="ARBA" id="ARBA00023287"/>
    </source>
</evidence>
<dbReference type="InterPro" id="IPR009233">
    <property type="entry name" value="Competence_ComX_Bacillus"/>
</dbReference>
<dbReference type="GO" id="GO:0005576">
    <property type="term" value="C:extracellular region"/>
    <property type="evidence" value="ECO:0007669"/>
    <property type="project" value="UniProtKB-SubCell"/>
</dbReference>
<reference evidence="11" key="1">
    <citation type="submission" date="2016-10" db="EMBL/GenBank/DDBJ databases">
        <authorList>
            <person name="Varghese N."/>
            <person name="Submissions S."/>
        </authorList>
    </citation>
    <scope>NUCLEOTIDE SEQUENCE [LARGE SCALE GENOMIC DNA]</scope>
    <source>
        <strain evidence="11">DSM 8344</strain>
    </source>
</reference>
<accession>A0A1G7YWE6</accession>
<evidence type="ECO:0000256" key="3">
    <source>
        <dbReference type="ARBA" id="ARBA00023044"/>
    </source>
</evidence>
<evidence type="ECO:0000256" key="7">
    <source>
        <dbReference type="ARBA" id="ARBA00029483"/>
    </source>
</evidence>
<keyword evidence="4" id="KW-0178">Competence</keyword>
<organism evidence="10 11">
    <name type="scientific">Desulfosporosinus hippei DSM 8344</name>
    <dbReference type="NCBI Taxonomy" id="1121419"/>
    <lineage>
        <taxon>Bacteria</taxon>
        <taxon>Bacillati</taxon>
        <taxon>Bacillota</taxon>
        <taxon>Clostridia</taxon>
        <taxon>Eubacteriales</taxon>
        <taxon>Desulfitobacteriaceae</taxon>
        <taxon>Desulfosporosinus</taxon>
    </lineage>
</organism>
<dbReference type="Proteomes" id="UP000198656">
    <property type="component" value="Unassembled WGS sequence"/>
</dbReference>
<dbReference type="GO" id="GO:0005186">
    <property type="term" value="F:pheromone activity"/>
    <property type="evidence" value="ECO:0007669"/>
    <property type="project" value="UniProtKB-KW"/>
</dbReference>
<keyword evidence="5" id="KW-0449">Lipoprotein</keyword>
<evidence type="ECO:0000256" key="1">
    <source>
        <dbReference type="ARBA" id="ARBA00004613"/>
    </source>
</evidence>
<dbReference type="Pfam" id="PF05952">
    <property type="entry name" value="ComX"/>
    <property type="match status" value="1"/>
</dbReference>
<comment type="subunit">
    <text evidence="7">Interacts directly with the sensor histidine kinase ComP and stimulates its activity.</text>
</comment>
<evidence type="ECO:0000256" key="5">
    <source>
        <dbReference type="ARBA" id="ARBA00023288"/>
    </source>
</evidence>
<dbReference type="STRING" id="1121419.SAMN05443529_108170"/>
<dbReference type="AlphaFoldDB" id="A0A1G7YWE6"/>
<evidence type="ECO:0000256" key="2">
    <source>
        <dbReference type="ARBA" id="ARBA00022525"/>
    </source>
</evidence>
<proteinExistence type="predicted"/>
<evidence type="ECO:0000256" key="6">
    <source>
        <dbReference type="ARBA" id="ARBA00023289"/>
    </source>
</evidence>
<comment type="subcellular location">
    <subcellularLocation>
        <location evidence="1">Secreted</location>
    </subcellularLocation>
</comment>
<name>A0A1G7YWE6_9FIRM</name>
<keyword evidence="2" id="KW-0964">Secreted</keyword>
<gene>
    <name evidence="10" type="ORF">SAMN05443529_108170</name>
</gene>
<evidence type="ECO:0000256" key="8">
    <source>
        <dbReference type="ARBA" id="ARBA00029545"/>
    </source>
</evidence>
<dbReference type="OrthoDB" id="2937408at2"/>
<evidence type="ECO:0000313" key="11">
    <source>
        <dbReference type="Proteomes" id="UP000198656"/>
    </source>
</evidence>
<keyword evidence="11" id="KW-1185">Reference proteome</keyword>
<keyword evidence="6" id="KW-0636">Prenylation</keyword>
<dbReference type="EMBL" id="FNCP01000008">
    <property type="protein sequence ID" value="SDH00596.1"/>
    <property type="molecule type" value="Genomic_DNA"/>
</dbReference>
<evidence type="ECO:0000313" key="10">
    <source>
        <dbReference type="EMBL" id="SDH00596.1"/>
    </source>
</evidence>
<keyword evidence="3" id="KW-0588">Pheromone</keyword>